<evidence type="ECO:0000259" key="6">
    <source>
        <dbReference type="SMART" id="SM00829"/>
    </source>
</evidence>
<evidence type="ECO:0000256" key="4">
    <source>
        <dbReference type="ARBA" id="ARBA00023027"/>
    </source>
</evidence>
<dbReference type="InterPro" id="IPR013154">
    <property type="entry name" value="ADH-like_N"/>
</dbReference>
<dbReference type="Pfam" id="PF00107">
    <property type="entry name" value="ADH_zinc_N"/>
    <property type="match status" value="1"/>
</dbReference>
<dbReference type="GO" id="GO:0051903">
    <property type="term" value="F:S-(hydroxymethyl)glutathione dehydrogenase [NAD(P)+] activity"/>
    <property type="evidence" value="ECO:0007669"/>
    <property type="project" value="TreeGrafter"/>
</dbReference>
<dbReference type="EMBL" id="SLWL01000003">
    <property type="protein sequence ID" value="TCO14533.1"/>
    <property type="molecule type" value="Genomic_DNA"/>
</dbReference>
<protein>
    <submittedName>
        <fullName evidence="7">Aryl-alcohol dehydrogenase</fullName>
    </submittedName>
</protein>
<dbReference type="Gene3D" id="3.40.50.720">
    <property type="entry name" value="NAD(P)-binding Rossmann-like Domain"/>
    <property type="match status" value="1"/>
</dbReference>
<proteinExistence type="inferred from homology"/>
<dbReference type="RefSeq" id="WP_132003876.1">
    <property type="nucleotide sequence ID" value="NZ_JBHUNN010000002.1"/>
</dbReference>
<dbReference type="OrthoDB" id="9770544at2"/>
<name>A0A4R2GVA6_9HYPH</name>
<dbReference type="PROSITE" id="PS00059">
    <property type="entry name" value="ADH_ZINC"/>
    <property type="match status" value="1"/>
</dbReference>
<dbReference type="GO" id="GO:0008270">
    <property type="term" value="F:zinc ion binding"/>
    <property type="evidence" value="ECO:0007669"/>
    <property type="project" value="InterPro"/>
</dbReference>
<sequence length="370" mass="38562">MKVQAAVAVGAGQPFVLQTLDLDEPRDDEVLVRIAGVGVCHTDLVFREAGAIPAPAVFGHEGSGVVEKVGAKISKFAPGDRVAITFRSCGDCVRCGCGDAAYCLTMPQLNYAGMRPDGTRAFRADDGAAVGSNFFGQSSFATHALTYERNLVKIPDDLPLELMGPLGCGVQTGAGAVMRSMACEPGSSLLITGGGPVGLSAVMGAKIRRCATIIVVEPHEARRALALEFGATHVIDPAATPDLAAAVRAIIPDGVNYAFDTTGIPALHAAALASLAPKGTLGIVGVAAPDTPLPGDINTVMTFGFTIRGIIEGDSDPGVFLPGLLEYYRKGELPFDRMIRTWPFTQINEAIAAQHMGECIKVVLLMDETA</sequence>
<comment type="similarity">
    <text evidence="5">Belongs to the zinc-containing alcohol dehydrogenase family.</text>
</comment>
<keyword evidence="8" id="KW-1185">Reference proteome</keyword>
<gene>
    <name evidence="7" type="ORF">EV666_10339</name>
</gene>
<keyword evidence="4" id="KW-0520">NAD</keyword>
<dbReference type="PANTHER" id="PTHR43880">
    <property type="entry name" value="ALCOHOL DEHYDROGENASE"/>
    <property type="match status" value="1"/>
</dbReference>
<evidence type="ECO:0000313" key="7">
    <source>
        <dbReference type="EMBL" id="TCO14533.1"/>
    </source>
</evidence>
<dbReference type="Proteomes" id="UP000294881">
    <property type="component" value="Unassembled WGS sequence"/>
</dbReference>
<dbReference type="InterPro" id="IPR036291">
    <property type="entry name" value="NAD(P)-bd_dom_sf"/>
</dbReference>
<comment type="cofactor">
    <cofactor evidence="5">
        <name>Zn(2+)</name>
        <dbReference type="ChEBI" id="CHEBI:29105"/>
    </cofactor>
</comment>
<dbReference type="PANTHER" id="PTHR43880:SF12">
    <property type="entry name" value="ALCOHOL DEHYDROGENASE CLASS-3"/>
    <property type="match status" value="1"/>
</dbReference>
<dbReference type="GO" id="GO:0046294">
    <property type="term" value="P:formaldehyde catabolic process"/>
    <property type="evidence" value="ECO:0007669"/>
    <property type="project" value="TreeGrafter"/>
</dbReference>
<dbReference type="SUPFAM" id="SSF50129">
    <property type="entry name" value="GroES-like"/>
    <property type="match status" value="1"/>
</dbReference>
<dbReference type="Gene3D" id="3.90.180.10">
    <property type="entry name" value="Medium-chain alcohol dehydrogenases, catalytic domain"/>
    <property type="match status" value="1"/>
</dbReference>
<dbReference type="CDD" id="cd08278">
    <property type="entry name" value="benzyl_alcohol_DH"/>
    <property type="match status" value="1"/>
</dbReference>
<evidence type="ECO:0000256" key="3">
    <source>
        <dbReference type="ARBA" id="ARBA00023002"/>
    </source>
</evidence>
<organism evidence="7 8">
    <name type="scientific">Camelimonas lactis</name>
    <dbReference type="NCBI Taxonomy" id="659006"/>
    <lineage>
        <taxon>Bacteria</taxon>
        <taxon>Pseudomonadati</taxon>
        <taxon>Pseudomonadota</taxon>
        <taxon>Alphaproteobacteria</taxon>
        <taxon>Hyphomicrobiales</taxon>
        <taxon>Chelatococcaceae</taxon>
        <taxon>Camelimonas</taxon>
    </lineage>
</organism>
<evidence type="ECO:0000256" key="2">
    <source>
        <dbReference type="ARBA" id="ARBA00022833"/>
    </source>
</evidence>
<keyword evidence="3" id="KW-0560">Oxidoreductase</keyword>
<feature type="domain" description="Enoyl reductase (ER)" evidence="6">
    <location>
        <begin position="10"/>
        <end position="364"/>
    </location>
</feature>
<dbReference type="InterPro" id="IPR013149">
    <property type="entry name" value="ADH-like_C"/>
</dbReference>
<evidence type="ECO:0000256" key="1">
    <source>
        <dbReference type="ARBA" id="ARBA00022723"/>
    </source>
</evidence>
<evidence type="ECO:0000256" key="5">
    <source>
        <dbReference type="RuleBase" id="RU361277"/>
    </source>
</evidence>
<dbReference type="InterPro" id="IPR020843">
    <property type="entry name" value="ER"/>
</dbReference>
<dbReference type="GO" id="GO:0005829">
    <property type="term" value="C:cytosol"/>
    <property type="evidence" value="ECO:0007669"/>
    <property type="project" value="TreeGrafter"/>
</dbReference>
<keyword evidence="2 5" id="KW-0862">Zinc</keyword>
<dbReference type="InterPro" id="IPR002328">
    <property type="entry name" value="ADH_Zn_CS"/>
</dbReference>
<accession>A0A4R2GVA6</accession>
<dbReference type="AlphaFoldDB" id="A0A4R2GVA6"/>
<keyword evidence="1 5" id="KW-0479">Metal-binding</keyword>
<dbReference type="Pfam" id="PF08240">
    <property type="entry name" value="ADH_N"/>
    <property type="match status" value="1"/>
</dbReference>
<evidence type="ECO:0000313" key="8">
    <source>
        <dbReference type="Proteomes" id="UP000294881"/>
    </source>
</evidence>
<comment type="caution">
    <text evidence="7">The sequence shown here is derived from an EMBL/GenBank/DDBJ whole genome shotgun (WGS) entry which is preliminary data.</text>
</comment>
<dbReference type="SUPFAM" id="SSF51735">
    <property type="entry name" value="NAD(P)-binding Rossmann-fold domains"/>
    <property type="match status" value="1"/>
</dbReference>
<dbReference type="InterPro" id="IPR011032">
    <property type="entry name" value="GroES-like_sf"/>
</dbReference>
<dbReference type="SMART" id="SM00829">
    <property type="entry name" value="PKS_ER"/>
    <property type="match status" value="1"/>
</dbReference>
<reference evidence="7 8" key="1">
    <citation type="submission" date="2019-03" db="EMBL/GenBank/DDBJ databases">
        <title>Genomic Encyclopedia of Type Strains, Phase IV (KMG-IV): sequencing the most valuable type-strain genomes for metagenomic binning, comparative biology and taxonomic classification.</title>
        <authorList>
            <person name="Goeker M."/>
        </authorList>
    </citation>
    <scope>NUCLEOTIDE SEQUENCE [LARGE SCALE GENOMIC DNA]</scope>
    <source>
        <strain evidence="7 8">DSM 22958</strain>
    </source>
</reference>